<gene>
    <name evidence="2" type="ORF">O0S08_12105</name>
</gene>
<dbReference type="Proteomes" id="UP001164459">
    <property type="component" value="Chromosome"/>
</dbReference>
<dbReference type="EMBL" id="CP114040">
    <property type="protein sequence ID" value="WAS96883.1"/>
    <property type="molecule type" value="Genomic_DNA"/>
</dbReference>
<dbReference type="InterPro" id="IPR025295">
    <property type="entry name" value="eCIS_core_dom"/>
</dbReference>
<protein>
    <submittedName>
        <fullName evidence="2">DUF4157 domain-containing protein</fullName>
    </submittedName>
</protein>
<keyword evidence="3" id="KW-1185">Reference proteome</keyword>
<name>A0ABY7HC87_9BACT</name>
<reference evidence="2" key="1">
    <citation type="submission" date="2022-11" db="EMBL/GenBank/DDBJ databases">
        <title>Minimal conservation of predation-associated metabolite biosynthetic gene clusters underscores biosynthetic potential of Myxococcota including descriptions for ten novel species: Archangium lansinium sp. nov., Myxococcus landrumus sp. nov., Nannocystis bai.</title>
        <authorList>
            <person name="Ahearne A."/>
            <person name="Stevens C."/>
            <person name="Dowd S."/>
        </authorList>
    </citation>
    <scope>NUCLEOTIDE SEQUENCE</scope>
    <source>
        <strain evidence="2">Fl3</strain>
    </source>
</reference>
<evidence type="ECO:0000313" key="2">
    <source>
        <dbReference type="EMBL" id="WAS96883.1"/>
    </source>
</evidence>
<sequence>MGGTPASTINVPKGRDGRPPIRVYEGPAADWAAVRIGAYGYSLGGDIVLGPGLGQPGRPSRDVVLRHEMRHALQARNPGPRAHAAALEAEAHNPSISLPQLTAADDELLGFWWVAPLAAGLYVLLRPSVANAPGPKDRAQPRVSELQVAGEALSIFAVPVGVTSALGRMGFGVIGSFALAGAGSSTTYRGLGDIGRGSFSGVEAYVVDAGVGALIGVVVGGVFRSFGGMLTAIHEPTPPLVHLTDTAGKTGITASGVLRQSQGIYAVPAKTVSEGTALRVFRTLLRPSRTAHPIPIPEGSGGLFSQPLPIGPISTYQRLVGVYRAPAGAIELATGSFTPSTNSLANITGQFWPYVSTL</sequence>
<dbReference type="RefSeq" id="WP_269039246.1">
    <property type="nucleotide sequence ID" value="NZ_CP114040.1"/>
</dbReference>
<evidence type="ECO:0000313" key="3">
    <source>
        <dbReference type="Proteomes" id="UP001164459"/>
    </source>
</evidence>
<feature type="domain" description="eCIS core" evidence="1">
    <location>
        <begin position="21"/>
        <end position="77"/>
    </location>
</feature>
<accession>A0ABY7HC87</accession>
<evidence type="ECO:0000259" key="1">
    <source>
        <dbReference type="Pfam" id="PF13699"/>
    </source>
</evidence>
<organism evidence="2 3">
    <name type="scientific">Nannocystis punicea</name>
    <dbReference type="NCBI Taxonomy" id="2995304"/>
    <lineage>
        <taxon>Bacteria</taxon>
        <taxon>Pseudomonadati</taxon>
        <taxon>Myxococcota</taxon>
        <taxon>Polyangia</taxon>
        <taxon>Nannocystales</taxon>
        <taxon>Nannocystaceae</taxon>
        <taxon>Nannocystis</taxon>
    </lineage>
</organism>
<dbReference type="Pfam" id="PF13699">
    <property type="entry name" value="eCIS_core"/>
    <property type="match status" value="1"/>
</dbReference>
<proteinExistence type="predicted"/>